<evidence type="ECO:0000256" key="6">
    <source>
        <dbReference type="SAM" id="Phobius"/>
    </source>
</evidence>
<dbReference type="GO" id="GO:0005886">
    <property type="term" value="C:plasma membrane"/>
    <property type="evidence" value="ECO:0007669"/>
    <property type="project" value="UniProtKB-SubCell"/>
</dbReference>
<keyword evidence="3 6" id="KW-0812">Transmembrane</keyword>
<dbReference type="Pfam" id="PF05231">
    <property type="entry name" value="MASE1"/>
    <property type="match status" value="1"/>
</dbReference>
<feature type="transmembrane region" description="Helical" evidence="6">
    <location>
        <begin position="253"/>
        <end position="273"/>
    </location>
</feature>
<feature type="transmembrane region" description="Helical" evidence="6">
    <location>
        <begin position="182"/>
        <end position="207"/>
    </location>
</feature>
<dbReference type="EMBL" id="QQAZ01000014">
    <property type="protein sequence ID" value="RDI45009.1"/>
    <property type="molecule type" value="Genomic_DNA"/>
</dbReference>
<dbReference type="AlphaFoldDB" id="A0A370GNV0"/>
<feature type="transmembrane region" description="Helical" evidence="6">
    <location>
        <begin position="143"/>
        <end position="162"/>
    </location>
</feature>
<evidence type="ECO:0000259" key="7">
    <source>
        <dbReference type="Pfam" id="PF05231"/>
    </source>
</evidence>
<feature type="domain" description="MASE1" evidence="7">
    <location>
        <begin position="5"/>
        <end position="276"/>
    </location>
</feature>
<keyword evidence="5 6" id="KW-0472">Membrane</keyword>
<evidence type="ECO:0000313" key="8">
    <source>
        <dbReference type="EMBL" id="RDI45009.1"/>
    </source>
</evidence>
<keyword evidence="9" id="KW-1185">Reference proteome</keyword>
<accession>A0A370GNV0</accession>
<gene>
    <name evidence="8" type="ORF">DFR68_11430</name>
</gene>
<protein>
    <submittedName>
        <fullName evidence="8">Integral membrane sensor domain MASE1</fullName>
    </submittedName>
</protein>
<evidence type="ECO:0000256" key="4">
    <source>
        <dbReference type="ARBA" id="ARBA00022989"/>
    </source>
</evidence>
<dbReference type="Proteomes" id="UP000255355">
    <property type="component" value="Unassembled WGS sequence"/>
</dbReference>
<evidence type="ECO:0000313" key="9">
    <source>
        <dbReference type="Proteomes" id="UP000255355"/>
    </source>
</evidence>
<dbReference type="InterPro" id="IPR007895">
    <property type="entry name" value="MASE1"/>
</dbReference>
<comment type="subcellular location">
    <subcellularLocation>
        <location evidence="1">Cell membrane</location>
        <topology evidence="1">Multi-pass membrane protein</topology>
    </subcellularLocation>
</comment>
<keyword evidence="4 6" id="KW-1133">Transmembrane helix</keyword>
<keyword evidence="2" id="KW-1003">Cell membrane</keyword>
<evidence type="ECO:0000256" key="1">
    <source>
        <dbReference type="ARBA" id="ARBA00004651"/>
    </source>
</evidence>
<name>A0A370GNV0_9NOCA</name>
<evidence type="ECO:0000256" key="3">
    <source>
        <dbReference type="ARBA" id="ARBA00022692"/>
    </source>
</evidence>
<evidence type="ECO:0000256" key="2">
    <source>
        <dbReference type="ARBA" id="ARBA00022475"/>
    </source>
</evidence>
<feature type="transmembrane region" description="Helical" evidence="6">
    <location>
        <begin position="105"/>
        <end position="131"/>
    </location>
</feature>
<feature type="transmembrane region" description="Helical" evidence="6">
    <location>
        <begin position="219"/>
        <end position="238"/>
    </location>
</feature>
<evidence type="ECO:0000256" key="5">
    <source>
        <dbReference type="ARBA" id="ARBA00023136"/>
    </source>
</evidence>
<dbReference type="STRING" id="1210089.GCA_001613165_02720"/>
<reference evidence="8 9" key="1">
    <citation type="submission" date="2018-07" db="EMBL/GenBank/DDBJ databases">
        <title>Genomic Encyclopedia of Type Strains, Phase IV (KMG-IV): sequencing the most valuable type-strain genomes for metagenomic binning, comparative biology and taxonomic classification.</title>
        <authorList>
            <person name="Goeker M."/>
        </authorList>
    </citation>
    <scope>NUCLEOTIDE SEQUENCE [LARGE SCALE GENOMIC DNA]</scope>
    <source>
        <strain evidence="8 9">DSM 44952</strain>
    </source>
</reference>
<organism evidence="8 9">
    <name type="scientific">Nocardia mexicana</name>
    <dbReference type="NCBI Taxonomy" id="279262"/>
    <lineage>
        <taxon>Bacteria</taxon>
        <taxon>Bacillati</taxon>
        <taxon>Actinomycetota</taxon>
        <taxon>Actinomycetes</taxon>
        <taxon>Mycobacteriales</taxon>
        <taxon>Nocardiaceae</taxon>
        <taxon>Nocardia</taxon>
    </lineage>
</organism>
<sequence>MVLWIVAIAVAYFVSAQIGLRSALVVAQVTPLWPPTGIGVACLLLLGPRVWPGIALGAFATNIVIGPTLPAVFAITVGNTLAPLLAYLLLERVGFRRGFDRLADALALVFLGALAGMLVSATIGSVTLVLTDTIAVQEFWASWSVWWTGDAMGVLTITPLILLATTARKPATWRPLRIAEAVVLVTGTFLVAVAATLVLPNLLFLVFPLLIWAALRFHLAGAMPCALIASVVVIGAAAQEFPAFDGLELTTRMIVVQAFNGSVVLTALLLATITAQRDRARRTVDEACAQLTQAVTILASAHPLAGMTEVLRRTGSVDSG</sequence>
<comment type="caution">
    <text evidence="8">The sequence shown here is derived from an EMBL/GenBank/DDBJ whole genome shotgun (WGS) entry which is preliminary data.</text>
</comment>
<proteinExistence type="predicted"/>